<evidence type="ECO:0008006" key="4">
    <source>
        <dbReference type="Google" id="ProtNLM"/>
    </source>
</evidence>
<sequence>MLNTKYIEYIAVYVSVLFGCVVMAVIVRLSVLALGVDEFTANVIFFATIFLLVIIYSILILVIDGLYNAIAKRILFYRKNTSISAPSPMEVKDFNKIREDSQKAFAEKEQSVKEVAIRYTQKKFAPYTSNEQLDLLCHYIAHYSEGKQLQVTHQISVIKLSNLDIYHFGWNIWNYLKISNQAEIAFFSKVYFMVYSRMLRLKRSSDISKTTSQKESSKFRRIF</sequence>
<proteinExistence type="predicted"/>
<evidence type="ECO:0000256" key="1">
    <source>
        <dbReference type="SAM" id="Phobius"/>
    </source>
</evidence>
<evidence type="ECO:0000313" key="3">
    <source>
        <dbReference type="Proteomes" id="UP001163821"/>
    </source>
</evidence>
<protein>
    <recommendedName>
        <fullName evidence="4">Mobilization protein</fullName>
    </recommendedName>
</protein>
<reference evidence="2" key="1">
    <citation type="submission" date="2022-10" db="EMBL/GenBank/DDBJ databases">
        <title>Gaoshiqiia sediminis gen. nov., sp. nov., isolated from coastal sediment.</title>
        <authorList>
            <person name="Yu W.X."/>
            <person name="Mu D.S."/>
            <person name="Du J.Z."/>
            <person name="Liang Y.Q."/>
        </authorList>
    </citation>
    <scope>NUCLEOTIDE SEQUENCE</scope>
    <source>
        <strain evidence="2">A06</strain>
    </source>
</reference>
<evidence type="ECO:0000313" key="2">
    <source>
        <dbReference type="EMBL" id="MCW0482370.1"/>
    </source>
</evidence>
<keyword evidence="3" id="KW-1185">Reference proteome</keyword>
<feature type="transmembrane region" description="Helical" evidence="1">
    <location>
        <begin position="12"/>
        <end position="31"/>
    </location>
</feature>
<organism evidence="2 3">
    <name type="scientific">Gaoshiqia sediminis</name>
    <dbReference type="NCBI Taxonomy" id="2986998"/>
    <lineage>
        <taxon>Bacteria</taxon>
        <taxon>Pseudomonadati</taxon>
        <taxon>Bacteroidota</taxon>
        <taxon>Bacteroidia</taxon>
        <taxon>Marinilabiliales</taxon>
        <taxon>Prolixibacteraceae</taxon>
        <taxon>Gaoshiqia</taxon>
    </lineage>
</organism>
<keyword evidence="1" id="KW-0472">Membrane</keyword>
<name>A0AA41Y5S9_9BACT</name>
<feature type="transmembrane region" description="Helical" evidence="1">
    <location>
        <begin position="43"/>
        <end position="70"/>
    </location>
</feature>
<gene>
    <name evidence="2" type="ORF">N2K84_06490</name>
</gene>
<keyword evidence="1" id="KW-0812">Transmembrane</keyword>
<comment type="caution">
    <text evidence="2">The sequence shown here is derived from an EMBL/GenBank/DDBJ whole genome shotgun (WGS) entry which is preliminary data.</text>
</comment>
<dbReference type="EMBL" id="JAPAAF010000006">
    <property type="protein sequence ID" value="MCW0482370.1"/>
    <property type="molecule type" value="Genomic_DNA"/>
</dbReference>
<dbReference type="RefSeq" id="WP_282590973.1">
    <property type="nucleotide sequence ID" value="NZ_JAPAAF010000006.1"/>
</dbReference>
<dbReference type="AlphaFoldDB" id="A0AA41Y5S9"/>
<keyword evidence="1" id="KW-1133">Transmembrane helix</keyword>
<dbReference type="Proteomes" id="UP001163821">
    <property type="component" value="Unassembled WGS sequence"/>
</dbReference>
<accession>A0AA41Y5S9</accession>
<dbReference type="PROSITE" id="PS51257">
    <property type="entry name" value="PROKAR_LIPOPROTEIN"/>
    <property type="match status" value="1"/>
</dbReference>